<evidence type="ECO:0008006" key="3">
    <source>
        <dbReference type="Google" id="ProtNLM"/>
    </source>
</evidence>
<sequence>MLVITNYARKGGPDKWAPTPSRPERIFELHPRDRDPGSSVYFLRRDDDGVLHEIGSQAFFKRTQGSIEQEILLYLHGFSTTAESAFARAAELQKLMDARFANDPNAKSVEVILLLWPCDEDFGIMKDYWDDQDAADKSGFGFARVLGKFLEWRANRGGDNACYRPINILAHSMGNRVLRFTLDRWTTYEGGMPAIFKNIFMFAADVDNQSLEPGWSGHRITQTARNVIVYFANDDLAMSASKIANTPGNKTISRRLGHTGPEDMAKVPSNVYAIDCDDFNNLYDRPKGHSYFFRTNGVTEGTPGVAFEHMAVTIEGGRVPAGPDRTLILTV</sequence>
<dbReference type="Proteomes" id="UP000198615">
    <property type="component" value="Unassembled WGS sequence"/>
</dbReference>
<dbReference type="RefSeq" id="WP_093148983.1">
    <property type="nucleotide sequence ID" value="NZ_FNBW01000003.1"/>
</dbReference>
<name>A0A8G2EY03_9PROT</name>
<keyword evidence="2" id="KW-1185">Reference proteome</keyword>
<protein>
    <recommendedName>
        <fullName evidence="3">Alpha/beta hydrolase</fullName>
    </recommendedName>
</protein>
<dbReference type="InterPro" id="IPR010297">
    <property type="entry name" value="DUF900_hydrolase"/>
</dbReference>
<evidence type="ECO:0000313" key="1">
    <source>
        <dbReference type="EMBL" id="SDF41824.1"/>
    </source>
</evidence>
<dbReference type="AlphaFoldDB" id="A0A8G2EY03"/>
<gene>
    <name evidence="1" type="ORF">SAMN05660686_01258</name>
</gene>
<proteinExistence type="predicted"/>
<dbReference type="Pfam" id="PF05990">
    <property type="entry name" value="DUF900"/>
    <property type="match status" value="1"/>
</dbReference>
<comment type="caution">
    <text evidence="1">The sequence shown here is derived from an EMBL/GenBank/DDBJ whole genome shotgun (WGS) entry which is preliminary data.</text>
</comment>
<dbReference type="EMBL" id="FNBW01000003">
    <property type="protein sequence ID" value="SDF41824.1"/>
    <property type="molecule type" value="Genomic_DNA"/>
</dbReference>
<dbReference type="OrthoDB" id="9797755at2"/>
<organism evidence="1 2">
    <name type="scientific">Thalassobaculum litoreum DSM 18839</name>
    <dbReference type="NCBI Taxonomy" id="1123362"/>
    <lineage>
        <taxon>Bacteria</taxon>
        <taxon>Pseudomonadati</taxon>
        <taxon>Pseudomonadota</taxon>
        <taxon>Alphaproteobacteria</taxon>
        <taxon>Rhodospirillales</taxon>
        <taxon>Thalassobaculaceae</taxon>
        <taxon>Thalassobaculum</taxon>
    </lineage>
</organism>
<evidence type="ECO:0000313" key="2">
    <source>
        <dbReference type="Proteomes" id="UP000198615"/>
    </source>
</evidence>
<reference evidence="1 2" key="1">
    <citation type="submission" date="2016-10" db="EMBL/GenBank/DDBJ databases">
        <authorList>
            <person name="Varghese N."/>
            <person name="Submissions S."/>
        </authorList>
    </citation>
    <scope>NUCLEOTIDE SEQUENCE [LARGE SCALE GENOMIC DNA]</scope>
    <source>
        <strain evidence="1 2">DSM 18839</strain>
    </source>
</reference>
<accession>A0A8G2EY03</accession>